<dbReference type="Pfam" id="PF13424">
    <property type="entry name" value="TPR_12"/>
    <property type="match status" value="2"/>
</dbReference>
<dbReference type="SMART" id="SM00028">
    <property type="entry name" value="TPR"/>
    <property type="match status" value="6"/>
</dbReference>
<dbReference type="PROSITE" id="PS51996">
    <property type="entry name" value="TR_MART"/>
    <property type="match status" value="1"/>
</dbReference>
<evidence type="ECO:0000313" key="6">
    <source>
        <dbReference type="EMBL" id="CAF3782493.1"/>
    </source>
</evidence>
<name>A0A8S2IW47_9BILA</name>
<accession>A0A8S2IW47</accession>
<dbReference type="Gene3D" id="1.25.40.10">
    <property type="entry name" value="Tetratricopeptide repeat domain"/>
    <property type="match status" value="3"/>
</dbReference>
<evidence type="ECO:0000313" key="5">
    <source>
        <dbReference type="EMBL" id="CAF1013559.1"/>
    </source>
</evidence>
<dbReference type="InterPro" id="IPR011990">
    <property type="entry name" value="TPR-like_helical_dom_sf"/>
</dbReference>
<dbReference type="PROSITE" id="PS50005">
    <property type="entry name" value="TPR"/>
    <property type="match status" value="4"/>
</dbReference>
<gene>
    <name evidence="5" type="ORF">OVA965_LOCUS15164</name>
    <name evidence="6" type="ORF">TMI583_LOCUS15170</name>
</gene>
<comment type="caution">
    <text evidence="6">The sequence shown here is derived from an EMBL/GenBank/DDBJ whole genome shotgun (WGS) entry which is preliminary data.</text>
</comment>
<dbReference type="Proteomes" id="UP000677228">
    <property type="component" value="Unassembled WGS sequence"/>
</dbReference>
<dbReference type="SUPFAM" id="SSF56399">
    <property type="entry name" value="ADP-ribosylation"/>
    <property type="match status" value="1"/>
</dbReference>
<dbReference type="InterPro" id="IPR019734">
    <property type="entry name" value="TPR_rpt"/>
</dbReference>
<reference evidence="6" key="1">
    <citation type="submission" date="2021-02" db="EMBL/GenBank/DDBJ databases">
        <authorList>
            <person name="Nowell W R."/>
        </authorList>
    </citation>
    <scope>NUCLEOTIDE SEQUENCE</scope>
</reference>
<dbReference type="PANTHER" id="PTHR45641">
    <property type="entry name" value="TETRATRICOPEPTIDE REPEAT PROTEIN (AFU_ORTHOLOGUE AFUA_6G03870)"/>
    <property type="match status" value="1"/>
</dbReference>
<keyword evidence="1" id="KW-0677">Repeat</keyword>
<keyword evidence="2 3" id="KW-0802">TPR repeat</keyword>
<evidence type="ECO:0000256" key="3">
    <source>
        <dbReference type="PROSITE-ProRule" id="PRU00339"/>
    </source>
</evidence>
<feature type="repeat" description="TPR" evidence="3">
    <location>
        <begin position="511"/>
        <end position="544"/>
    </location>
</feature>
<dbReference type="Proteomes" id="UP000682733">
    <property type="component" value="Unassembled WGS sequence"/>
</dbReference>
<dbReference type="EMBL" id="CAJOBA010006767">
    <property type="protein sequence ID" value="CAF3782493.1"/>
    <property type="molecule type" value="Genomic_DNA"/>
</dbReference>
<evidence type="ECO:0000313" key="7">
    <source>
        <dbReference type="Proteomes" id="UP000682733"/>
    </source>
</evidence>
<dbReference type="SUPFAM" id="SSF48452">
    <property type="entry name" value="TPR-like"/>
    <property type="match status" value="2"/>
</dbReference>
<dbReference type="Gene3D" id="3.90.176.10">
    <property type="entry name" value="Toxin ADP-ribosyltransferase, Chain A, domain 1"/>
    <property type="match status" value="1"/>
</dbReference>
<dbReference type="InterPro" id="IPR003540">
    <property type="entry name" value="ADP-ribosyltransferase"/>
</dbReference>
<dbReference type="EMBL" id="CAJNOK010006758">
    <property type="protein sequence ID" value="CAF1013559.1"/>
    <property type="molecule type" value="Genomic_DNA"/>
</dbReference>
<evidence type="ECO:0000256" key="2">
    <source>
        <dbReference type="ARBA" id="ARBA00022803"/>
    </source>
</evidence>
<feature type="repeat" description="TPR" evidence="3">
    <location>
        <begin position="261"/>
        <end position="294"/>
    </location>
</feature>
<feature type="domain" description="ADP ribosyltransferase" evidence="4">
    <location>
        <begin position="43"/>
        <end position="196"/>
    </location>
</feature>
<protein>
    <recommendedName>
        <fullName evidence="4">ADP ribosyltransferase domain-containing protein</fullName>
    </recommendedName>
</protein>
<feature type="repeat" description="TPR" evidence="3">
    <location>
        <begin position="342"/>
        <end position="375"/>
    </location>
</feature>
<dbReference type="PANTHER" id="PTHR45641:SF19">
    <property type="entry name" value="NEPHROCYSTIN-3"/>
    <property type="match status" value="1"/>
</dbReference>
<dbReference type="Pfam" id="PF03496">
    <property type="entry name" value="ADPrib_exo_Tox"/>
    <property type="match status" value="1"/>
</dbReference>
<organism evidence="6 7">
    <name type="scientific">Didymodactylos carnosus</name>
    <dbReference type="NCBI Taxonomy" id="1234261"/>
    <lineage>
        <taxon>Eukaryota</taxon>
        <taxon>Metazoa</taxon>
        <taxon>Spiralia</taxon>
        <taxon>Gnathifera</taxon>
        <taxon>Rotifera</taxon>
        <taxon>Eurotatoria</taxon>
        <taxon>Bdelloidea</taxon>
        <taxon>Philodinida</taxon>
        <taxon>Philodinidae</taxon>
        <taxon>Didymodactylos</taxon>
    </lineage>
</organism>
<evidence type="ECO:0000259" key="4">
    <source>
        <dbReference type="Pfam" id="PF03496"/>
    </source>
</evidence>
<dbReference type="GO" id="GO:0005576">
    <property type="term" value="C:extracellular region"/>
    <property type="evidence" value="ECO:0007669"/>
    <property type="project" value="InterPro"/>
</dbReference>
<evidence type="ECO:0000256" key="1">
    <source>
        <dbReference type="ARBA" id="ARBA00022737"/>
    </source>
</evidence>
<dbReference type="AlphaFoldDB" id="A0A8S2IW47"/>
<proteinExistence type="predicted"/>
<sequence length="630" mass="72796">MLARFREYYHDNADQLRKIDEFENLYDPEHILWWYSLPAYISDIINKALRALDISALYDLRYCIIDLCQALDEARENRPVSFTVYRGVLLPRVVFEETRHHMERGELISHCGFLSTSSDREVAIQFGMNDEGREDLVEILYEIEVPPNLNNVVCADISRFSSISNEEEILFDLDSTFELVDVIAVQESKNERYVISLRASDRGSELARKYIDENNREMRDLTEDILFGKLLADMGDSVQSELYFRLMERDRGSKMIREKRSVLITNIGRALVLRGDYDRALFEYDRALDLQLEEPPLKFLIACNIVNKSIVQMSQGYFEQAYKAIQNSLPTFFDFGELRFVGVTLLNMGMMVHQQGRYEEALDLLDNALEAMKEGDLNDDHDMIAEVILNIGKAKQGMGKLSQAMADFDKSLAIRKRFLPANHFDIGRTYLCMGIVKWKQNETETAVELLQRALPFYEKNFPEGHSDRTYAKRAIANVYVDQQMYDLALELYKECLIDCRHFYRDKHSTEGSILNNIGQVYSLLGNTSLALEYLQDALRIHETTLHPNHPDTASICLNLTLIISGNKFDGDLTLALNYAKRALEIRRATLSSHNILLSQTEEYVRILARFEARKYYFGHIGPDPDNPRIS</sequence>
<feature type="repeat" description="TPR" evidence="3">
    <location>
        <begin position="385"/>
        <end position="418"/>
    </location>
</feature>